<protein>
    <recommendedName>
        <fullName evidence="7">Lipopolysaccharide assembly protein A domain-containing protein</fullName>
    </recommendedName>
</protein>
<evidence type="ECO:0000256" key="3">
    <source>
        <dbReference type="ARBA" id="ARBA00022989"/>
    </source>
</evidence>
<organism evidence="8">
    <name type="scientific">hydrothermal vent metagenome</name>
    <dbReference type="NCBI Taxonomy" id="652676"/>
    <lineage>
        <taxon>unclassified sequences</taxon>
        <taxon>metagenomes</taxon>
        <taxon>ecological metagenomes</taxon>
    </lineage>
</organism>
<dbReference type="Pfam" id="PF06305">
    <property type="entry name" value="LapA_dom"/>
    <property type="match status" value="1"/>
</dbReference>
<gene>
    <name evidence="8" type="ORF">MNBD_NITROSPINAE04-2351</name>
</gene>
<dbReference type="PANTHER" id="PTHR41335">
    <property type="entry name" value="MEMBRANE PROTEIN-RELATED"/>
    <property type="match status" value="1"/>
</dbReference>
<keyword evidence="5" id="KW-0175">Coiled coil</keyword>
<keyword evidence="2 6" id="KW-0812">Transmembrane</keyword>
<sequence>MKAVKFVLGLVVIFVLVTFAIQNQQDTRISYYYGYVFNVQLWLAILASFAIGAVLAGIGSGFSVLRLKARNWSLSRKIDRLEKKVSELEQRPLPDEPNVYPAPGSTEPALLAAGEMKSIPAKAVGHGGGPD</sequence>
<keyword evidence="3 6" id="KW-1133">Transmembrane helix</keyword>
<feature type="transmembrane region" description="Helical" evidence="6">
    <location>
        <begin position="44"/>
        <end position="67"/>
    </location>
</feature>
<dbReference type="GO" id="GO:0005886">
    <property type="term" value="C:plasma membrane"/>
    <property type="evidence" value="ECO:0007669"/>
    <property type="project" value="InterPro"/>
</dbReference>
<evidence type="ECO:0000259" key="7">
    <source>
        <dbReference type="Pfam" id="PF06305"/>
    </source>
</evidence>
<proteinExistence type="predicted"/>
<evidence type="ECO:0000256" key="6">
    <source>
        <dbReference type="SAM" id="Phobius"/>
    </source>
</evidence>
<keyword evidence="1" id="KW-1003">Cell membrane</keyword>
<feature type="domain" description="Lipopolysaccharide assembly protein A" evidence="7">
    <location>
        <begin position="22"/>
        <end position="85"/>
    </location>
</feature>
<dbReference type="PANTHER" id="PTHR41335:SF1">
    <property type="entry name" value="MEMBRANE PROTEIN"/>
    <property type="match status" value="1"/>
</dbReference>
<dbReference type="EMBL" id="UOGA01000170">
    <property type="protein sequence ID" value="VAX20179.1"/>
    <property type="molecule type" value="Genomic_DNA"/>
</dbReference>
<evidence type="ECO:0000256" key="2">
    <source>
        <dbReference type="ARBA" id="ARBA00022692"/>
    </source>
</evidence>
<dbReference type="AlphaFoldDB" id="A0A3B1BQF4"/>
<evidence type="ECO:0000256" key="4">
    <source>
        <dbReference type="ARBA" id="ARBA00023136"/>
    </source>
</evidence>
<evidence type="ECO:0000313" key="8">
    <source>
        <dbReference type="EMBL" id="VAX20179.1"/>
    </source>
</evidence>
<dbReference type="InterPro" id="IPR010445">
    <property type="entry name" value="LapA_dom"/>
</dbReference>
<feature type="coiled-coil region" evidence="5">
    <location>
        <begin position="64"/>
        <end position="91"/>
    </location>
</feature>
<reference evidence="8" key="1">
    <citation type="submission" date="2018-06" db="EMBL/GenBank/DDBJ databases">
        <authorList>
            <person name="Zhirakovskaya E."/>
        </authorList>
    </citation>
    <scope>NUCLEOTIDE SEQUENCE</scope>
</reference>
<name>A0A3B1BQF4_9ZZZZ</name>
<evidence type="ECO:0000256" key="1">
    <source>
        <dbReference type="ARBA" id="ARBA00022475"/>
    </source>
</evidence>
<keyword evidence="4 6" id="KW-0472">Membrane</keyword>
<accession>A0A3B1BQF4</accession>
<evidence type="ECO:0000256" key="5">
    <source>
        <dbReference type="SAM" id="Coils"/>
    </source>
</evidence>